<dbReference type="Proteomes" id="UP000318313">
    <property type="component" value="Chromosome"/>
</dbReference>
<dbReference type="InterPro" id="IPR013830">
    <property type="entry name" value="SGNH_hydro"/>
</dbReference>
<evidence type="ECO:0000256" key="1">
    <source>
        <dbReference type="SAM" id="SignalP"/>
    </source>
</evidence>
<feature type="signal peptide" evidence="1">
    <location>
        <begin position="1"/>
        <end position="24"/>
    </location>
</feature>
<keyword evidence="3" id="KW-0378">Hydrolase</keyword>
<dbReference type="InterPro" id="IPR045136">
    <property type="entry name" value="Iah1-like"/>
</dbReference>
<organism evidence="3 4">
    <name type="scientific">Gimesia fumaroli</name>
    <dbReference type="NCBI Taxonomy" id="2527976"/>
    <lineage>
        <taxon>Bacteria</taxon>
        <taxon>Pseudomonadati</taxon>
        <taxon>Planctomycetota</taxon>
        <taxon>Planctomycetia</taxon>
        <taxon>Planctomycetales</taxon>
        <taxon>Planctomycetaceae</taxon>
        <taxon>Gimesia</taxon>
    </lineage>
</organism>
<feature type="chain" id="PRO_5022230544" evidence="1">
    <location>
        <begin position="25"/>
        <end position="423"/>
    </location>
</feature>
<name>A0A518IJ07_9PLAN</name>
<dbReference type="CDD" id="cd01834">
    <property type="entry name" value="SGNH_hydrolase_like_2"/>
    <property type="match status" value="1"/>
</dbReference>
<evidence type="ECO:0000313" key="3">
    <source>
        <dbReference type="EMBL" id="QDV53079.1"/>
    </source>
</evidence>
<dbReference type="AlphaFoldDB" id="A0A518IJ07"/>
<proteinExistence type="predicted"/>
<dbReference type="RefSeq" id="WP_145312349.1">
    <property type="nucleotide sequence ID" value="NZ_CP037452.1"/>
</dbReference>
<evidence type="ECO:0000313" key="4">
    <source>
        <dbReference type="Proteomes" id="UP000318313"/>
    </source>
</evidence>
<dbReference type="Gene3D" id="3.40.50.1110">
    <property type="entry name" value="SGNH hydrolase"/>
    <property type="match status" value="1"/>
</dbReference>
<gene>
    <name evidence="3" type="ORF">Enr17x_51500</name>
</gene>
<sequence precursor="true">MRASFSLLSFMLVVCVSYLSTGFAADARQSESVAQRLVLKEGDRIVLIGNTFADQMRLYNYLETLLTSQADVKGLTFRNLAWSGDTLNLQPRPLNFGSLDDHLKQQKADVILACFGMNESFDGQEGLKAYTEHWEQFLKHLASQKYNDASAPRVVMISPIAHENMGPPFPDPAKHNQSLSAYTRAMQVIAEKHQVPFVDLFTETKKRMAQNPSQKLTRNGIHLNEYGYWAVSQFIASELLGKKIQSSQLLVDMQAKTVAATNATISQQTFEPERIQFTFKASTLPIPAAPESAIVDTDLQAAQPRLTVKHLPDGKYRLLVNGTTITEASAADWSCGLFLQNLPAQAQVNELRSHIDRKNELFFYVYRAHNAEYIFGRRTKPFGAVSFPPEMLTFAALIEGRESKIGSQDRPQEETRWQLVRIE</sequence>
<reference evidence="3 4" key="1">
    <citation type="submission" date="2019-03" db="EMBL/GenBank/DDBJ databases">
        <title>Deep-cultivation of Planctomycetes and their phenomic and genomic characterization uncovers novel biology.</title>
        <authorList>
            <person name="Wiegand S."/>
            <person name="Jogler M."/>
            <person name="Boedeker C."/>
            <person name="Pinto D."/>
            <person name="Vollmers J."/>
            <person name="Rivas-Marin E."/>
            <person name="Kohn T."/>
            <person name="Peeters S.H."/>
            <person name="Heuer A."/>
            <person name="Rast P."/>
            <person name="Oberbeckmann S."/>
            <person name="Bunk B."/>
            <person name="Jeske O."/>
            <person name="Meyerdierks A."/>
            <person name="Storesund J.E."/>
            <person name="Kallscheuer N."/>
            <person name="Luecker S."/>
            <person name="Lage O.M."/>
            <person name="Pohl T."/>
            <person name="Merkel B.J."/>
            <person name="Hornburger P."/>
            <person name="Mueller R.-W."/>
            <person name="Bruemmer F."/>
            <person name="Labrenz M."/>
            <person name="Spormann A.M."/>
            <person name="Op den Camp H."/>
            <person name="Overmann J."/>
            <person name="Amann R."/>
            <person name="Jetten M.S.M."/>
            <person name="Mascher T."/>
            <person name="Medema M.H."/>
            <person name="Devos D.P."/>
            <person name="Kaster A.-K."/>
            <person name="Ovreas L."/>
            <person name="Rohde M."/>
            <person name="Galperin M.Y."/>
            <person name="Jogler C."/>
        </authorList>
    </citation>
    <scope>NUCLEOTIDE SEQUENCE [LARGE SCALE GENOMIC DNA]</scope>
    <source>
        <strain evidence="3 4">Enr17</strain>
    </source>
</reference>
<accession>A0A518IJ07</accession>
<dbReference type="PANTHER" id="PTHR14209:SF19">
    <property type="entry name" value="ISOAMYL ACETATE-HYDROLYZING ESTERASE 1 HOMOLOG"/>
    <property type="match status" value="1"/>
</dbReference>
<dbReference type="Pfam" id="PF13472">
    <property type="entry name" value="Lipase_GDSL_2"/>
    <property type="match status" value="1"/>
</dbReference>
<dbReference type="SUPFAM" id="SSF52266">
    <property type="entry name" value="SGNH hydrolase"/>
    <property type="match status" value="1"/>
</dbReference>
<keyword evidence="1" id="KW-0732">Signal</keyword>
<dbReference type="PANTHER" id="PTHR14209">
    <property type="entry name" value="ISOAMYL ACETATE-HYDROLYZING ESTERASE 1"/>
    <property type="match status" value="1"/>
</dbReference>
<dbReference type="OrthoDB" id="243825at2"/>
<dbReference type="InterPro" id="IPR036514">
    <property type="entry name" value="SGNH_hydro_sf"/>
</dbReference>
<protein>
    <submittedName>
        <fullName evidence="3">GDSL-like Lipase/Acylhydrolase</fullName>
    </submittedName>
</protein>
<feature type="domain" description="SGNH hydrolase-type esterase" evidence="2">
    <location>
        <begin position="60"/>
        <end position="229"/>
    </location>
</feature>
<dbReference type="KEGG" id="gfm:Enr17x_51500"/>
<evidence type="ECO:0000259" key="2">
    <source>
        <dbReference type="Pfam" id="PF13472"/>
    </source>
</evidence>
<dbReference type="EMBL" id="CP037452">
    <property type="protein sequence ID" value="QDV53079.1"/>
    <property type="molecule type" value="Genomic_DNA"/>
</dbReference>
<dbReference type="GO" id="GO:0016788">
    <property type="term" value="F:hydrolase activity, acting on ester bonds"/>
    <property type="evidence" value="ECO:0007669"/>
    <property type="project" value="UniProtKB-ARBA"/>
</dbReference>
<keyword evidence="4" id="KW-1185">Reference proteome</keyword>